<dbReference type="PANTHER" id="PTHR43857:SF1">
    <property type="entry name" value="YJGH FAMILY PROTEIN"/>
    <property type="match status" value="1"/>
</dbReference>
<dbReference type="Gene3D" id="3.30.1330.40">
    <property type="entry name" value="RutC-like"/>
    <property type="match status" value="1"/>
</dbReference>
<gene>
    <name evidence="1" type="ORF">DA792_15980</name>
</gene>
<dbReference type="AlphaFoldDB" id="A0A2R4M5I7"/>
<proteinExistence type="predicted"/>
<dbReference type="EMBL" id="CP028475">
    <property type="protein sequence ID" value="AVW92406.1"/>
    <property type="molecule type" value="Genomic_DNA"/>
</dbReference>
<dbReference type="Proteomes" id="UP000241447">
    <property type="component" value="Chromosome"/>
</dbReference>
<dbReference type="RefSeq" id="WP_107721033.1">
    <property type="nucleotide sequence ID" value="NZ_CAXBOP010000003.1"/>
</dbReference>
<evidence type="ECO:0008006" key="3">
    <source>
        <dbReference type="Google" id="ProtNLM"/>
    </source>
</evidence>
<dbReference type="SUPFAM" id="SSF55298">
    <property type="entry name" value="YjgF-like"/>
    <property type="match status" value="1"/>
</dbReference>
<dbReference type="InterPro" id="IPR006175">
    <property type="entry name" value="YjgF/YER057c/UK114"/>
</dbReference>
<accession>A0A2R4M5I7</accession>
<dbReference type="Pfam" id="PF01042">
    <property type="entry name" value="Ribonuc_L-PSP"/>
    <property type="match status" value="1"/>
</dbReference>
<dbReference type="KEGG" id="cbak:DA792_15980"/>
<name>A0A2R4M5I7_9RHOB</name>
<evidence type="ECO:0000313" key="2">
    <source>
        <dbReference type="Proteomes" id="UP000241447"/>
    </source>
</evidence>
<organism evidence="1 2">
    <name type="scientific">Celeribacter baekdonensis</name>
    <dbReference type="NCBI Taxonomy" id="875171"/>
    <lineage>
        <taxon>Bacteria</taxon>
        <taxon>Pseudomonadati</taxon>
        <taxon>Pseudomonadota</taxon>
        <taxon>Alphaproteobacteria</taxon>
        <taxon>Rhodobacterales</taxon>
        <taxon>Roseobacteraceae</taxon>
        <taxon>Celeribacter</taxon>
    </lineage>
</organism>
<sequence>MTKIVKVKTGAKLEQLSSYSRIVMVDNWISVSNTAGRNPQTKEIPEDLREQTLQVFETIENALKAVGSGLEDVISTRVFIQTPGDTPAVMEIFGEKFRGVDPTTTVTCPPLGSSVYKVEIEVSAYRGASKAEIEYIDTSL</sequence>
<dbReference type="OrthoDB" id="9783572at2"/>
<reference evidence="1 2" key="1">
    <citation type="submission" date="2018-03" db="EMBL/GenBank/DDBJ databases">
        <title>The Complete Genome of Celeribacter baekdonensis strain LH4, a Thiosulfate-Oxidizing Alphaproteobacterium Isolated from Gulf of Mexico Continental Slope Sediments.</title>
        <authorList>
            <person name="Flood B.E."/>
            <person name="Bailey J.V."/>
            <person name="Leprich D."/>
        </authorList>
    </citation>
    <scope>NUCLEOTIDE SEQUENCE [LARGE SCALE GENOMIC DNA]</scope>
    <source>
        <strain evidence="1 2">LH4</strain>
    </source>
</reference>
<dbReference type="InterPro" id="IPR035959">
    <property type="entry name" value="RutC-like_sf"/>
</dbReference>
<evidence type="ECO:0000313" key="1">
    <source>
        <dbReference type="EMBL" id="AVW92406.1"/>
    </source>
</evidence>
<protein>
    <recommendedName>
        <fullName evidence="3">Enamine deaminase RidA, house cleaning of reactive enamine intermediates, YjgF/YER057c/UK114 family</fullName>
    </recommendedName>
</protein>
<dbReference type="PANTHER" id="PTHR43857">
    <property type="entry name" value="BLR7761 PROTEIN"/>
    <property type="match status" value="1"/>
</dbReference>